<dbReference type="RefSeq" id="WP_075667392.1">
    <property type="nucleotide sequence ID" value="NZ_CP019030.1"/>
</dbReference>
<dbReference type="InterPro" id="IPR036388">
    <property type="entry name" value="WH-like_DNA-bd_sf"/>
</dbReference>
<organism evidence="1 2">
    <name type="scientific">Limosilactobacillus fermentum</name>
    <name type="common">Lactobacillus fermentum</name>
    <dbReference type="NCBI Taxonomy" id="1613"/>
    <lineage>
        <taxon>Bacteria</taxon>
        <taxon>Bacillati</taxon>
        <taxon>Bacillota</taxon>
        <taxon>Bacilli</taxon>
        <taxon>Lactobacillales</taxon>
        <taxon>Lactobacillaceae</taxon>
        <taxon>Limosilactobacillus</taxon>
    </lineage>
</organism>
<evidence type="ECO:0000313" key="2">
    <source>
        <dbReference type="Proteomes" id="UP000185427"/>
    </source>
</evidence>
<dbReference type="Gene3D" id="1.10.10.10">
    <property type="entry name" value="Winged helix-like DNA-binding domain superfamily/Winged helix DNA-binding domain"/>
    <property type="match status" value="1"/>
</dbReference>
<dbReference type="AlphaFoldDB" id="A0A1L7GVK4"/>
<evidence type="ECO:0000313" key="1">
    <source>
        <dbReference type="EMBL" id="APU45989.1"/>
    </source>
</evidence>
<name>A0A1L7GVK4_LIMFE</name>
<reference evidence="1 2" key="1">
    <citation type="submission" date="2016-12" db="EMBL/GenBank/DDBJ databases">
        <title>Complete Genome Sequence of Lactobacillus fermentum Strain SNUV175, a Probiotic for Treatment of Bacterial Vaginosis.</title>
        <authorList>
            <person name="Lee S."/>
            <person name="You H.J."/>
            <person name="Kwon B."/>
            <person name="Ko G."/>
        </authorList>
    </citation>
    <scope>NUCLEOTIDE SEQUENCE [LARGE SCALE GENOMIC DNA]</scope>
    <source>
        <strain evidence="1 2">SNUV175</strain>
    </source>
</reference>
<dbReference type="EMBL" id="CP019030">
    <property type="protein sequence ID" value="APU45989.1"/>
    <property type="molecule type" value="Genomic_DNA"/>
</dbReference>
<protein>
    <submittedName>
        <fullName evidence="1">Uncharacterized protein</fullName>
    </submittedName>
</protein>
<proteinExistence type="predicted"/>
<dbReference type="OrthoDB" id="2141513at2"/>
<sequence>MVSHQLTISLDEDAFRALEKRAQSERRPLEEVAASMLTTASKVPATGMTSLEGRFVVGQIVTPSAFDPTEPLVLVRGIYYRYRIAGKPQPGQRFVVTAVKDTVLTLTPTNESEDDA</sequence>
<dbReference type="Proteomes" id="UP000185427">
    <property type="component" value="Chromosome"/>
</dbReference>
<gene>
    <name evidence="1" type="ORF">BUW47_05915</name>
</gene>
<accession>A0A1L7GVK4</accession>